<keyword evidence="4" id="KW-1185">Reference proteome</keyword>
<evidence type="ECO:0000256" key="2">
    <source>
        <dbReference type="ARBA" id="ARBA00008017"/>
    </source>
</evidence>
<proteinExistence type="inferred from homology"/>
<dbReference type="AlphaFoldDB" id="A0AAD8M624"/>
<dbReference type="GO" id="GO:0008381">
    <property type="term" value="F:mechanosensitive monoatomic ion channel activity"/>
    <property type="evidence" value="ECO:0007669"/>
    <property type="project" value="TreeGrafter"/>
</dbReference>
<evidence type="ECO:0000256" key="1">
    <source>
        <dbReference type="ARBA" id="ARBA00004141"/>
    </source>
</evidence>
<dbReference type="InterPro" id="IPR016688">
    <property type="entry name" value="MscS-like_plants/fungi"/>
</dbReference>
<dbReference type="PANTHER" id="PTHR31618">
    <property type="entry name" value="MECHANOSENSITIVE ION CHANNEL PROTEIN 5"/>
    <property type="match status" value="1"/>
</dbReference>
<comment type="similarity">
    <text evidence="2">Belongs to the MscS (TC 1.A.23) family.</text>
</comment>
<evidence type="ECO:0000313" key="4">
    <source>
        <dbReference type="Proteomes" id="UP001237642"/>
    </source>
</evidence>
<dbReference type="GO" id="GO:0006820">
    <property type="term" value="P:monoatomic anion transport"/>
    <property type="evidence" value="ECO:0007669"/>
    <property type="project" value="TreeGrafter"/>
</dbReference>
<reference evidence="3" key="1">
    <citation type="submission" date="2023-02" db="EMBL/GenBank/DDBJ databases">
        <title>Genome of toxic invasive species Heracleum sosnowskyi carries increased number of genes despite the absence of recent whole-genome duplications.</title>
        <authorList>
            <person name="Schelkunov M."/>
            <person name="Shtratnikova V."/>
            <person name="Makarenko M."/>
            <person name="Klepikova A."/>
            <person name="Omelchenko D."/>
            <person name="Novikova G."/>
            <person name="Obukhova E."/>
            <person name="Bogdanov V."/>
            <person name="Penin A."/>
            <person name="Logacheva M."/>
        </authorList>
    </citation>
    <scope>NUCLEOTIDE SEQUENCE</scope>
    <source>
        <strain evidence="3">Hsosn_3</strain>
        <tissue evidence="3">Leaf</tissue>
    </source>
</reference>
<sequence>MFYLLCTRLHTICDALENSEFEDEHPVEHAVTMVYTNLKNKEIRDIQETDLLLVMKKGDIPNVLQLFDGAAETKNITEASLRKWMVNQRKLLVHSLSSTSNVIEQLNKVVMVNLSFLCGVFCWG</sequence>
<comment type="subcellular location">
    <subcellularLocation>
        <location evidence="1">Membrane</location>
        <topology evidence="1">Multi-pass membrane protein</topology>
    </subcellularLocation>
</comment>
<comment type="caution">
    <text evidence="3">The sequence shown here is derived from an EMBL/GenBank/DDBJ whole genome shotgun (WGS) entry which is preliminary data.</text>
</comment>
<evidence type="ECO:0000313" key="3">
    <source>
        <dbReference type="EMBL" id="KAK1360979.1"/>
    </source>
</evidence>
<reference evidence="3" key="2">
    <citation type="submission" date="2023-05" db="EMBL/GenBank/DDBJ databases">
        <authorList>
            <person name="Schelkunov M.I."/>
        </authorList>
    </citation>
    <scope>NUCLEOTIDE SEQUENCE</scope>
    <source>
        <strain evidence="3">Hsosn_3</strain>
        <tissue evidence="3">Leaf</tissue>
    </source>
</reference>
<dbReference type="EMBL" id="JAUIZM010000010">
    <property type="protein sequence ID" value="KAK1360979.1"/>
    <property type="molecule type" value="Genomic_DNA"/>
</dbReference>
<dbReference type="Proteomes" id="UP001237642">
    <property type="component" value="Unassembled WGS sequence"/>
</dbReference>
<gene>
    <name evidence="3" type="ORF">POM88_045453</name>
</gene>
<dbReference type="GO" id="GO:0005886">
    <property type="term" value="C:plasma membrane"/>
    <property type="evidence" value="ECO:0007669"/>
    <property type="project" value="TreeGrafter"/>
</dbReference>
<dbReference type="PANTHER" id="PTHR31618:SF7">
    <property type="entry name" value="MECHANOSENSITIVE ION CHANNEL PROTEIN"/>
    <property type="match status" value="1"/>
</dbReference>
<protein>
    <submittedName>
        <fullName evidence="3">Uncharacterized protein</fullName>
    </submittedName>
</protein>
<accession>A0AAD8M624</accession>
<name>A0AAD8M624_9APIA</name>
<organism evidence="3 4">
    <name type="scientific">Heracleum sosnowskyi</name>
    <dbReference type="NCBI Taxonomy" id="360622"/>
    <lineage>
        <taxon>Eukaryota</taxon>
        <taxon>Viridiplantae</taxon>
        <taxon>Streptophyta</taxon>
        <taxon>Embryophyta</taxon>
        <taxon>Tracheophyta</taxon>
        <taxon>Spermatophyta</taxon>
        <taxon>Magnoliopsida</taxon>
        <taxon>eudicotyledons</taxon>
        <taxon>Gunneridae</taxon>
        <taxon>Pentapetalae</taxon>
        <taxon>asterids</taxon>
        <taxon>campanulids</taxon>
        <taxon>Apiales</taxon>
        <taxon>Apiaceae</taxon>
        <taxon>Apioideae</taxon>
        <taxon>apioid superclade</taxon>
        <taxon>Tordylieae</taxon>
        <taxon>Tordyliinae</taxon>
        <taxon>Heracleum</taxon>
    </lineage>
</organism>
<dbReference type="GO" id="GO:0050982">
    <property type="term" value="P:detection of mechanical stimulus"/>
    <property type="evidence" value="ECO:0007669"/>
    <property type="project" value="TreeGrafter"/>
</dbReference>